<dbReference type="InterPro" id="IPR051046">
    <property type="entry name" value="MurCDEF_CellWall_CoF430Synth"/>
</dbReference>
<dbReference type="InterPro" id="IPR035911">
    <property type="entry name" value="MurE/MurF_N"/>
</dbReference>
<dbReference type="Pfam" id="PF01225">
    <property type="entry name" value="Mur_ligase"/>
    <property type="match status" value="1"/>
</dbReference>
<feature type="domain" description="Mur ligase N-terminal catalytic" evidence="12">
    <location>
        <begin position="12"/>
        <end position="82"/>
    </location>
</feature>
<dbReference type="UniPathway" id="UPA00219"/>
<reference evidence="16" key="2">
    <citation type="submission" date="2011-02" db="EMBL/GenBank/DDBJ databases">
        <title>The complete genome of Fluviicola taffensis DSM 16823.</title>
        <authorList>
            <consortium name="US DOE Joint Genome Institute (JGI-PGF)"/>
            <person name="Lucas S."/>
            <person name="Copeland A."/>
            <person name="Lapidus A."/>
            <person name="Bruce D."/>
            <person name="Goodwin L."/>
            <person name="Pitluck S."/>
            <person name="Kyrpides N."/>
            <person name="Mavromatis K."/>
            <person name="Ivanova N."/>
            <person name="Mikhailova N."/>
            <person name="Pagani I."/>
            <person name="Chertkov O."/>
            <person name="Detter J.C."/>
            <person name="Han C."/>
            <person name="Tapia R."/>
            <person name="Land M."/>
            <person name="Hauser L."/>
            <person name="Markowitz V."/>
            <person name="Cheng J.-F."/>
            <person name="Hugenholtz P."/>
            <person name="Woyke T."/>
            <person name="Wu D."/>
            <person name="Tindall B."/>
            <person name="Pomrenke H.G."/>
            <person name="Brambilla E."/>
            <person name="Klenk H.-P."/>
            <person name="Eisen J.A."/>
        </authorList>
    </citation>
    <scope>NUCLEOTIDE SEQUENCE [LARGE SCALE GENOMIC DNA]</scope>
    <source>
        <strain evidence="16">DSM 16823 / RW262 / RW262</strain>
    </source>
</reference>
<keyword evidence="7 10" id="KW-0573">Peptidoglycan synthesis</keyword>
<evidence type="ECO:0000256" key="2">
    <source>
        <dbReference type="ARBA" id="ARBA00022598"/>
    </source>
</evidence>
<dbReference type="GO" id="GO:0051301">
    <property type="term" value="P:cell division"/>
    <property type="evidence" value="ECO:0007669"/>
    <property type="project" value="UniProtKB-KW"/>
</dbReference>
<evidence type="ECO:0000256" key="11">
    <source>
        <dbReference type="RuleBase" id="RU004136"/>
    </source>
</evidence>
<keyword evidence="16" id="KW-1185">Reference proteome</keyword>
<comment type="catalytic activity">
    <reaction evidence="10 11">
        <text>D-alanyl-D-alanine + UDP-N-acetyl-alpha-D-muramoyl-L-alanyl-gamma-D-glutamyl-meso-2,6-diaminopimelate + ATP = UDP-N-acetyl-alpha-D-muramoyl-L-alanyl-gamma-D-glutamyl-meso-2,6-diaminopimeloyl-D-alanyl-D-alanine + ADP + phosphate + H(+)</text>
        <dbReference type="Rhea" id="RHEA:28374"/>
        <dbReference type="ChEBI" id="CHEBI:15378"/>
        <dbReference type="ChEBI" id="CHEBI:30616"/>
        <dbReference type="ChEBI" id="CHEBI:43474"/>
        <dbReference type="ChEBI" id="CHEBI:57822"/>
        <dbReference type="ChEBI" id="CHEBI:61386"/>
        <dbReference type="ChEBI" id="CHEBI:83905"/>
        <dbReference type="ChEBI" id="CHEBI:456216"/>
        <dbReference type="EC" id="6.3.2.10"/>
    </reaction>
</comment>
<dbReference type="Gene3D" id="3.40.1390.10">
    <property type="entry name" value="MurE/MurF, N-terminal domain"/>
    <property type="match status" value="1"/>
</dbReference>
<dbReference type="GO" id="GO:0008766">
    <property type="term" value="F:UDP-N-acetylmuramoylalanyl-D-glutamyl-2,6-diaminopimelate-D-alanyl-D-alanine ligase activity"/>
    <property type="evidence" value="ECO:0007669"/>
    <property type="project" value="RHEA"/>
</dbReference>
<feature type="binding site" evidence="10">
    <location>
        <begin position="95"/>
        <end position="101"/>
    </location>
    <ligand>
        <name>ATP</name>
        <dbReference type="ChEBI" id="CHEBI:30616"/>
    </ligand>
</feature>
<dbReference type="InterPro" id="IPR036565">
    <property type="entry name" value="Mur-like_cat_sf"/>
</dbReference>
<organism evidence="15 16">
    <name type="scientific">Fluviicola taffensis (strain DSM 16823 / NCIMB 13979 / RW262)</name>
    <dbReference type="NCBI Taxonomy" id="755732"/>
    <lineage>
        <taxon>Bacteria</taxon>
        <taxon>Pseudomonadati</taxon>
        <taxon>Bacteroidota</taxon>
        <taxon>Flavobacteriia</taxon>
        <taxon>Flavobacteriales</taxon>
        <taxon>Crocinitomicaceae</taxon>
        <taxon>Fluviicola</taxon>
    </lineage>
</organism>
<evidence type="ECO:0000259" key="14">
    <source>
        <dbReference type="Pfam" id="PF08245"/>
    </source>
</evidence>
<comment type="function">
    <text evidence="10 11">Involved in cell wall formation. Catalyzes the final step in the synthesis of UDP-N-acetylmuramoyl-pentapeptide, the precursor of murein.</text>
</comment>
<dbReference type="GO" id="GO:0005524">
    <property type="term" value="F:ATP binding"/>
    <property type="evidence" value="ECO:0007669"/>
    <property type="project" value="UniProtKB-UniRule"/>
</dbReference>
<evidence type="ECO:0000313" key="16">
    <source>
        <dbReference type="Proteomes" id="UP000007463"/>
    </source>
</evidence>
<comment type="similarity">
    <text evidence="10">Belongs to the MurCDEF family. MurF subfamily.</text>
</comment>
<dbReference type="Gene3D" id="3.40.1190.10">
    <property type="entry name" value="Mur-like, catalytic domain"/>
    <property type="match status" value="1"/>
</dbReference>
<keyword evidence="1 10" id="KW-0963">Cytoplasm</keyword>
<proteinExistence type="inferred from homology"/>
<dbReference type="GO" id="GO:0008360">
    <property type="term" value="P:regulation of cell shape"/>
    <property type="evidence" value="ECO:0007669"/>
    <property type="project" value="UniProtKB-KW"/>
</dbReference>
<dbReference type="PANTHER" id="PTHR43024">
    <property type="entry name" value="UDP-N-ACETYLMURAMOYL-TRIPEPTIDE--D-ALANYL-D-ALANINE LIGASE"/>
    <property type="match status" value="1"/>
</dbReference>
<comment type="pathway">
    <text evidence="10 11">Cell wall biogenesis; peptidoglycan biosynthesis.</text>
</comment>
<evidence type="ECO:0000256" key="4">
    <source>
        <dbReference type="ARBA" id="ARBA00022741"/>
    </source>
</evidence>
<keyword evidence="3 10" id="KW-0132">Cell division</keyword>
<keyword evidence="4 10" id="KW-0547">Nucleotide-binding</keyword>
<evidence type="ECO:0000256" key="5">
    <source>
        <dbReference type="ARBA" id="ARBA00022840"/>
    </source>
</evidence>
<evidence type="ECO:0000256" key="8">
    <source>
        <dbReference type="ARBA" id="ARBA00023306"/>
    </source>
</evidence>
<dbReference type="InterPro" id="IPR013221">
    <property type="entry name" value="Mur_ligase_cen"/>
</dbReference>
<evidence type="ECO:0000256" key="7">
    <source>
        <dbReference type="ARBA" id="ARBA00022984"/>
    </source>
</evidence>
<dbReference type="STRING" id="755732.Fluta_2547"/>
<dbReference type="GO" id="GO:0005737">
    <property type="term" value="C:cytoplasm"/>
    <property type="evidence" value="ECO:0007669"/>
    <property type="project" value="UniProtKB-SubCell"/>
</dbReference>
<dbReference type="InterPro" id="IPR036615">
    <property type="entry name" value="Mur_ligase_C_dom_sf"/>
</dbReference>
<dbReference type="RefSeq" id="WP_013687302.1">
    <property type="nucleotide sequence ID" value="NC_015321.1"/>
</dbReference>
<dbReference type="InterPro" id="IPR000713">
    <property type="entry name" value="Mur_ligase_N"/>
</dbReference>
<feature type="domain" description="Mur ligase C-terminal" evidence="13">
    <location>
        <begin position="300"/>
        <end position="363"/>
    </location>
</feature>
<evidence type="ECO:0000256" key="6">
    <source>
        <dbReference type="ARBA" id="ARBA00022960"/>
    </source>
</evidence>
<keyword evidence="2 10" id="KW-0436">Ligase</keyword>
<name>F2IEJ3_FLUTR</name>
<evidence type="ECO:0000256" key="3">
    <source>
        <dbReference type="ARBA" id="ARBA00022618"/>
    </source>
</evidence>
<dbReference type="HAMAP" id="MF_02019">
    <property type="entry name" value="MurF"/>
    <property type="match status" value="1"/>
</dbReference>
<dbReference type="KEGG" id="fte:Fluta_2547"/>
<keyword evidence="9 10" id="KW-0961">Cell wall biogenesis/degradation</keyword>
<dbReference type="EMBL" id="CP002542">
    <property type="protein sequence ID" value="AEA44532.1"/>
    <property type="molecule type" value="Genomic_DNA"/>
</dbReference>
<dbReference type="InterPro" id="IPR005863">
    <property type="entry name" value="UDP-N-AcMur_synth"/>
</dbReference>
<keyword evidence="8 10" id="KW-0131">Cell cycle</keyword>
<reference evidence="15 16" key="1">
    <citation type="journal article" date="2011" name="Stand. Genomic Sci.">
        <title>Complete genome sequence of the gliding freshwater bacterium Fluviicola taffensis type strain (RW262).</title>
        <authorList>
            <person name="Woyke T."/>
            <person name="Chertkov O."/>
            <person name="Lapidus A."/>
            <person name="Nolan M."/>
            <person name="Lucas S."/>
            <person name="Del Rio T.G."/>
            <person name="Tice H."/>
            <person name="Cheng J.F."/>
            <person name="Tapia R."/>
            <person name="Han C."/>
            <person name="Goodwin L."/>
            <person name="Pitluck S."/>
            <person name="Liolios K."/>
            <person name="Pagani I."/>
            <person name="Ivanova N."/>
            <person name="Huntemann M."/>
            <person name="Mavromatis K."/>
            <person name="Mikhailova N."/>
            <person name="Pati A."/>
            <person name="Chen A."/>
            <person name="Palaniappan K."/>
            <person name="Land M."/>
            <person name="Hauser L."/>
            <person name="Brambilla E.M."/>
            <person name="Rohde M."/>
            <person name="Mwirichia R."/>
            <person name="Sikorski J."/>
            <person name="Tindall B.J."/>
            <person name="Goker M."/>
            <person name="Bristow J."/>
            <person name="Eisen J.A."/>
            <person name="Markowitz V."/>
            <person name="Hugenholtz P."/>
            <person name="Klenk H.P."/>
            <person name="Kyrpides N.C."/>
        </authorList>
    </citation>
    <scope>NUCLEOTIDE SEQUENCE [LARGE SCALE GENOMIC DNA]</scope>
    <source>
        <strain evidence="16">DSM 16823 / RW262 / RW262</strain>
    </source>
</reference>
<dbReference type="GO" id="GO:0009252">
    <property type="term" value="P:peptidoglycan biosynthetic process"/>
    <property type="evidence" value="ECO:0007669"/>
    <property type="project" value="UniProtKB-UniRule"/>
</dbReference>
<dbReference type="NCBIfam" id="TIGR01143">
    <property type="entry name" value="murF"/>
    <property type="match status" value="1"/>
</dbReference>
<dbReference type="OrthoDB" id="9801978at2"/>
<protein>
    <recommendedName>
        <fullName evidence="10 11">UDP-N-acetylmuramoyl-tripeptide--D-alanyl-D-alanine ligase</fullName>
        <ecNumber evidence="10 11">6.3.2.10</ecNumber>
    </recommendedName>
    <alternativeName>
        <fullName evidence="10">D-alanyl-D-alanine-adding enzyme</fullName>
    </alternativeName>
</protein>
<gene>
    <name evidence="10" type="primary">murF</name>
    <name evidence="15" type="ordered locus">Fluta_2547</name>
</gene>
<dbReference type="HOGENOM" id="CLU_031507_4_0_10"/>
<dbReference type="Proteomes" id="UP000007463">
    <property type="component" value="Chromosome"/>
</dbReference>
<keyword evidence="6 10" id="KW-0133">Cell shape</keyword>
<dbReference type="SUPFAM" id="SSF53623">
    <property type="entry name" value="MurD-like peptide ligases, catalytic domain"/>
    <property type="match status" value="1"/>
</dbReference>
<dbReference type="Gene3D" id="3.90.190.20">
    <property type="entry name" value="Mur ligase, C-terminal domain"/>
    <property type="match status" value="1"/>
</dbReference>
<evidence type="ECO:0000259" key="12">
    <source>
        <dbReference type="Pfam" id="PF01225"/>
    </source>
</evidence>
<dbReference type="Pfam" id="PF02875">
    <property type="entry name" value="Mur_ligase_C"/>
    <property type="match status" value="1"/>
</dbReference>
<dbReference type="eggNOG" id="COG0770">
    <property type="taxonomic scope" value="Bacteria"/>
</dbReference>
<dbReference type="InterPro" id="IPR004101">
    <property type="entry name" value="Mur_ligase_C"/>
</dbReference>
<evidence type="ECO:0000256" key="9">
    <source>
        <dbReference type="ARBA" id="ARBA00023316"/>
    </source>
</evidence>
<dbReference type="SUPFAM" id="SSF53244">
    <property type="entry name" value="MurD-like peptide ligases, peptide-binding domain"/>
    <property type="match status" value="1"/>
</dbReference>
<dbReference type="Pfam" id="PF08245">
    <property type="entry name" value="Mur_ligase_M"/>
    <property type="match status" value="1"/>
</dbReference>
<sequence>MEALYNLFLASTGIETDTRKIQKGSLFFCLKGLNFDGNKFAQEAIQQGAIAAVVDNPEYHIEGKTILVDDTLLALQNLAKHHRCQFQIPIIGITGSNGKTTSKELISVVLSTQLHVHFTSGNLNNHIGVPLTLLQLNTTHEIAVIEMGANKPGDIKELVEIALPTHGIITNIGRAHLEGFKSLEGVIKTKTELFNFLAQNRGHIFANKEDETITSHLPSNTHNHFYNDSKELHGELISLNPFVNMTWSEPNYTSSDIHTNLVGEYNFINFLAAIRIGRFFGISAENCNKAISDYQPTNNRSQVTKTEKNTLIVDCYNANPTSMRSALSSFAKIDNHAKIFILGDMREMGDEAPAVHEEVIQQTIDLRLSGFFIGEEFLKFKGTHPNAIFLKSTDPLIEHFSQNPPADLLILLKGSRGISLEKVIPYL</sequence>
<keyword evidence="5 10" id="KW-0067">ATP-binding</keyword>
<dbReference type="EC" id="6.3.2.10" evidence="10 11"/>
<evidence type="ECO:0000313" key="15">
    <source>
        <dbReference type="EMBL" id="AEA44532.1"/>
    </source>
</evidence>
<dbReference type="GO" id="GO:0071555">
    <property type="term" value="P:cell wall organization"/>
    <property type="evidence" value="ECO:0007669"/>
    <property type="project" value="UniProtKB-KW"/>
</dbReference>
<feature type="domain" description="Mur ligase central" evidence="14">
    <location>
        <begin position="93"/>
        <end position="275"/>
    </location>
</feature>
<dbReference type="GO" id="GO:0047480">
    <property type="term" value="F:UDP-N-acetylmuramoyl-tripeptide-D-alanyl-D-alanine ligase activity"/>
    <property type="evidence" value="ECO:0007669"/>
    <property type="project" value="UniProtKB-UniRule"/>
</dbReference>
<accession>F2IEJ3</accession>
<evidence type="ECO:0000256" key="1">
    <source>
        <dbReference type="ARBA" id="ARBA00022490"/>
    </source>
</evidence>
<evidence type="ECO:0000259" key="13">
    <source>
        <dbReference type="Pfam" id="PF02875"/>
    </source>
</evidence>
<evidence type="ECO:0000256" key="10">
    <source>
        <dbReference type="HAMAP-Rule" id="MF_02019"/>
    </source>
</evidence>
<comment type="subcellular location">
    <subcellularLocation>
        <location evidence="10 11">Cytoplasm</location>
    </subcellularLocation>
</comment>
<dbReference type="AlphaFoldDB" id="F2IEJ3"/>
<dbReference type="SUPFAM" id="SSF63418">
    <property type="entry name" value="MurE/MurF N-terminal domain"/>
    <property type="match status" value="1"/>
</dbReference>
<dbReference type="PANTHER" id="PTHR43024:SF1">
    <property type="entry name" value="UDP-N-ACETYLMURAMOYL-TRIPEPTIDE--D-ALANYL-D-ALANINE LIGASE"/>
    <property type="match status" value="1"/>
</dbReference>